<dbReference type="AlphaFoldDB" id="A0A147IN59"/>
<sequence>MERLNPIERDAVASAAAYPMLPLVEEWSAINSGTRNMAGLAIMADRLAAAFGALPGTLSLIDPEPVERVGADGTPSPLEHGRHLRLSVRPQAPVQMLFTGHMDTVYPIDHPFQAVTRIDDNRLGGP</sequence>
<proteinExistence type="predicted"/>
<protein>
    <recommendedName>
        <fullName evidence="3">Peptidase M20</fullName>
    </recommendedName>
</protein>
<dbReference type="SUPFAM" id="SSF53187">
    <property type="entry name" value="Zn-dependent exopeptidases"/>
    <property type="match status" value="1"/>
</dbReference>
<gene>
    <name evidence="1" type="ORF">SB4_15335</name>
</gene>
<evidence type="ECO:0000313" key="2">
    <source>
        <dbReference type="Proteomes" id="UP000074072"/>
    </source>
</evidence>
<comment type="caution">
    <text evidence="1">The sequence shown here is derived from an EMBL/GenBank/DDBJ whole genome shotgun (WGS) entry which is preliminary data.</text>
</comment>
<reference evidence="1 2" key="1">
    <citation type="journal article" date="2016" name="Front. Microbiol.">
        <title>Genomic Resource of Rice Seed Associated Bacteria.</title>
        <authorList>
            <person name="Midha S."/>
            <person name="Bansal K."/>
            <person name="Sharma S."/>
            <person name="Kumar N."/>
            <person name="Patil P.P."/>
            <person name="Chaudhry V."/>
            <person name="Patil P.B."/>
        </authorList>
    </citation>
    <scope>NUCLEOTIDE SEQUENCE [LARGE SCALE GENOMIC DNA]</scope>
    <source>
        <strain evidence="1 2">SB4</strain>
    </source>
</reference>
<dbReference type="Gene3D" id="3.40.630.10">
    <property type="entry name" value="Zn peptidases"/>
    <property type="match status" value="1"/>
</dbReference>
<feature type="non-terminal residue" evidence="1">
    <location>
        <position position="126"/>
    </location>
</feature>
<accession>A0A147IN59</accession>
<organism evidence="1 2">
    <name type="scientific">Sphingomonas sanguinis</name>
    <dbReference type="NCBI Taxonomy" id="33051"/>
    <lineage>
        <taxon>Bacteria</taxon>
        <taxon>Pseudomonadati</taxon>
        <taxon>Pseudomonadota</taxon>
        <taxon>Alphaproteobacteria</taxon>
        <taxon>Sphingomonadales</taxon>
        <taxon>Sphingomonadaceae</taxon>
        <taxon>Sphingomonas</taxon>
    </lineage>
</organism>
<evidence type="ECO:0008006" key="3">
    <source>
        <dbReference type="Google" id="ProtNLM"/>
    </source>
</evidence>
<name>A0A147IN59_9SPHN</name>
<evidence type="ECO:0000313" key="1">
    <source>
        <dbReference type="EMBL" id="KTT96487.1"/>
    </source>
</evidence>
<dbReference type="EMBL" id="LDTE01000109">
    <property type="protein sequence ID" value="KTT96487.1"/>
    <property type="molecule type" value="Genomic_DNA"/>
</dbReference>
<dbReference type="Proteomes" id="UP000074072">
    <property type="component" value="Unassembled WGS sequence"/>
</dbReference>